<keyword evidence="4" id="KW-1185">Reference proteome</keyword>
<keyword evidence="1 3" id="KW-0378">Hydrolase</keyword>
<proteinExistence type="predicted"/>
<dbReference type="GO" id="GO:0050118">
    <property type="term" value="F:N-acetyldiaminopimelate deacetylase activity"/>
    <property type="evidence" value="ECO:0007669"/>
    <property type="project" value="UniProtKB-ARBA"/>
</dbReference>
<comment type="caution">
    <text evidence="3">The sequence shown here is derived from an EMBL/GenBank/DDBJ whole genome shotgun (WGS) entry which is preliminary data.</text>
</comment>
<dbReference type="FunFam" id="3.30.70.360:FF:000001">
    <property type="entry name" value="N-acetyldiaminopimelate deacetylase"/>
    <property type="match status" value="1"/>
</dbReference>
<dbReference type="InterPro" id="IPR036264">
    <property type="entry name" value="Bact_exopeptidase_dim_dom"/>
</dbReference>
<dbReference type="Proteomes" id="UP000256661">
    <property type="component" value="Unassembled WGS sequence"/>
</dbReference>
<dbReference type="SUPFAM" id="SSF53187">
    <property type="entry name" value="Zn-dependent exopeptidases"/>
    <property type="match status" value="1"/>
</dbReference>
<dbReference type="Pfam" id="PF07687">
    <property type="entry name" value="M20_dimer"/>
    <property type="match status" value="1"/>
</dbReference>
<dbReference type="AlphaFoldDB" id="A0A3D9SLX3"/>
<dbReference type="SUPFAM" id="SSF55031">
    <property type="entry name" value="Bacterial exopeptidase dimerisation domain"/>
    <property type="match status" value="1"/>
</dbReference>
<evidence type="ECO:0000256" key="1">
    <source>
        <dbReference type="ARBA" id="ARBA00022801"/>
    </source>
</evidence>
<name>A0A3D9SLX3_9ACTN</name>
<accession>A0A3D9SLX3</accession>
<dbReference type="InterPro" id="IPR002933">
    <property type="entry name" value="Peptidase_M20"/>
</dbReference>
<dbReference type="Pfam" id="PF01546">
    <property type="entry name" value="Peptidase_M20"/>
    <property type="match status" value="1"/>
</dbReference>
<evidence type="ECO:0000313" key="4">
    <source>
        <dbReference type="Proteomes" id="UP000256661"/>
    </source>
</evidence>
<protein>
    <submittedName>
        <fullName evidence="3">Amidohydrolase</fullName>
    </submittedName>
</protein>
<feature type="domain" description="Peptidase M20 dimerisation" evidence="2">
    <location>
        <begin position="196"/>
        <end position="292"/>
    </location>
</feature>
<dbReference type="GO" id="GO:0019877">
    <property type="term" value="P:diaminopimelate biosynthetic process"/>
    <property type="evidence" value="ECO:0007669"/>
    <property type="project" value="UniProtKB-ARBA"/>
</dbReference>
<organism evidence="3 4">
    <name type="scientific">Thermomonospora umbrina</name>
    <dbReference type="NCBI Taxonomy" id="111806"/>
    <lineage>
        <taxon>Bacteria</taxon>
        <taxon>Bacillati</taxon>
        <taxon>Actinomycetota</taxon>
        <taxon>Actinomycetes</taxon>
        <taxon>Streptosporangiales</taxon>
        <taxon>Thermomonosporaceae</taxon>
        <taxon>Thermomonospora</taxon>
    </lineage>
</organism>
<dbReference type="Gene3D" id="3.30.70.360">
    <property type="match status" value="1"/>
</dbReference>
<reference evidence="3 4" key="1">
    <citation type="submission" date="2018-08" db="EMBL/GenBank/DDBJ databases">
        <title>Sequencing the genomes of 1000 actinobacteria strains.</title>
        <authorList>
            <person name="Klenk H.-P."/>
        </authorList>
    </citation>
    <scope>NUCLEOTIDE SEQUENCE [LARGE SCALE GENOMIC DNA]</scope>
    <source>
        <strain evidence="3 4">DSM 43927</strain>
    </source>
</reference>
<gene>
    <name evidence="3" type="ORF">DFJ69_0282</name>
</gene>
<dbReference type="InterPro" id="IPR011650">
    <property type="entry name" value="Peptidase_M20_dimer"/>
</dbReference>
<sequence>MRGRVRRRPHWVGMGEGWVDKFRAAVADELPAAVDLRHRLHADPRPSGDEAATARAVVAALEAGDGAPVAHTGRVVRVGGDGPAVVLRAELDGLPIEERTGVPWASRNGFMHACGHDVHLAALVAVCRAAARIGPPAPVLALLQPREETAPSGAVDVVRAGVLDGCLAVVGVHVQPRLAEGVVSATPGPVNAAADEFEITIDGRGGHAGYPHITRDPVLALCQSVVSLQQIASRRFDPVLGAVCTVGEVTAGSAANVVPPTASARGTIRVMRDDDRAVAADLIRDIVAHTAAAHGCEGRVTMRPLQPVLENDRRLAAEAALRLAGMGATVDTTFRSFGADDFSHYCRLTRGLMLFVGTAGDDAPGLHHAGFLPDDALVGRVADAYLAGYLAACDTA</sequence>
<dbReference type="Gene3D" id="3.40.630.10">
    <property type="entry name" value="Zn peptidases"/>
    <property type="match status" value="1"/>
</dbReference>
<evidence type="ECO:0000259" key="2">
    <source>
        <dbReference type="Pfam" id="PF07687"/>
    </source>
</evidence>
<dbReference type="NCBIfam" id="TIGR01891">
    <property type="entry name" value="amidohydrolases"/>
    <property type="match status" value="1"/>
</dbReference>
<dbReference type="PANTHER" id="PTHR11014">
    <property type="entry name" value="PEPTIDASE M20 FAMILY MEMBER"/>
    <property type="match status" value="1"/>
</dbReference>
<dbReference type="PANTHER" id="PTHR11014:SF63">
    <property type="entry name" value="METALLOPEPTIDASE, PUTATIVE (AFU_ORTHOLOGUE AFUA_6G09600)-RELATED"/>
    <property type="match status" value="1"/>
</dbReference>
<dbReference type="EMBL" id="QTTT01000001">
    <property type="protein sequence ID" value="REE94913.1"/>
    <property type="molecule type" value="Genomic_DNA"/>
</dbReference>
<dbReference type="InterPro" id="IPR017439">
    <property type="entry name" value="Amidohydrolase"/>
</dbReference>
<evidence type="ECO:0000313" key="3">
    <source>
        <dbReference type="EMBL" id="REE94913.1"/>
    </source>
</evidence>